<dbReference type="RefSeq" id="WP_134016796.1">
    <property type="nucleotide sequence ID" value="NZ_SOEC01000004.1"/>
</dbReference>
<reference evidence="2 3" key="1">
    <citation type="submission" date="2019-03" db="EMBL/GenBank/DDBJ databases">
        <title>Freshwater and sediment microbial communities from various areas in North America, analyzing microbe dynamics in response to fracking.</title>
        <authorList>
            <person name="Lamendella R."/>
        </authorList>
    </citation>
    <scope>NUCLEOTIDE SEQUENCE [LARGE SCALE GENOMIC DNA]</scope>
    <source>
        <strain evidence="2 3">6_TX</strain>
    </source>
</reference>
<organism evidence="2 3">
    <name type="scientific">Modicisalibacter xianhensis</name>
    <dbReference type="NCBI Taxonomy" id="442341"/>
    <lineage>
        <taxon>Bacteria</taxon>
        <taxon>Pseudomonadati</taxon>
        <taxon>Pseudomonadota</taxon>
        <taxon>Gammaproteobacteria</taxon>
        <taxon>Oceanospirillales</taxon>
        <taxon>Halomonadaceae</taxon>
        <taxon>Modicisalibacter</taxon>
    </lineage>
</organism>
<keyword evidence="1" id="KW-0732">Signal</keyword>
<dbReference type="EMBL" id="SOEC01000004">
    <property type="protein sequence ID" value="TDX30752.1"/>
    <property type="molecule type" value="Genomic_DNA"/>
</dbReference>
<proteinExistence type="predicted"/>
<feature type="chain" id="PRO_5020662323" evidence="1">
    <location>
        <begin position="23"/>
        <end position="173"/>
    </location>
</feature>
<dbReference type="AlphaFoldDB" id="A0A4R8FVA6"/>
<accession>A0A4R8FVA6</accession>
<name>A0A4R8FVA6_9GAMM</name>
<evidence type="ECO:0000313" key="3">
    <source>
        <dbReference type="Proteomes" id="UP000294489"/>
    </source>
</evidence>
<evidence type="ECO:0000313" key="2">
    <source>
        <dbReference type="EMBL" id="TDX30752.1"/>
    </source>
</evidence>
<protein>
    <submittedName>
        <fullName evidence="2">Uncharacterized protein</fullName>
    </submittedName>
</protein>
<feature type="signal peptide" evidence="1">
    <location>
        <begin position="1"/>
        <end position="22"/>
    </location>
</feature>
<comment type="caution">
    <text evidence="2">The sequence shown here is derived from an EMBL/GenBank/DDBJ whole genome shotgun (WGS) entry which is preliminary data.</text>
</comment>
<gene>
    <name evidence="2" type="ORF">DFO67_1047</name>
</gene>
<dbReference type="Proteomes" id="UP000294489">
    <property type="component" value="Unassembled WGS sequence"/>
</dbReference>
<evidence type="ECO:0000256" key="1">
    <source>
        <dbReference type="SAM" id="SignalP"/>
    </source>
</evidence>
<sequence>MKLEALFSSLVLFLVFTTAPQAADESNLPFELEYGMDKAQAFEAMDGYNSYRHESSVKDSFEPDRHQIYSYSFPRNTTIFLTFYKGGLVSFTSQLGFIPNQAELEDYFGRLEGQMDEKMSLGLEKVSESNLCALYRDDLSYVWATGMMAMGYGFSSLSFYEREYSEKSPMPHC</sequence>